<dbReference type="InterPro" id="IPR017907">
    <property type="entry name" value="Znf_RING_CS"/>
</dbReference>
<dbReference type="InterPro" id="IPR018957">
    <property type="entry name" value="Znf_C3HC4_RING-type"/>
</dbReference>
<keyword evidence="1" id="KW-0479">Metal-binding</keyword>
<dbReference type="Gene3D" id="3.30.40.10">
    <property type="entry name" value="Zinc/RING finger domain, C3HC4 (zinc finger)"/>
    <property type="match status" value="1"/>
</dbReference>
<feature type="domain" description="B box-type" evidence="6">
    <location>
        <begin position="102"/>
        <end position="142"/>
    </location>
</feature>
<dbReference type="PROSITE" id="PS50089">
    <property type="entry name" value="ZF_RING_2"/>
    <property type="match status" value="1"/>
</dbReference>
<proteinExistence type="predicted"/>
<evidence type="ECO:0000259" key="5">
    <source>
        <dbReference type="PROSITE" id="PS50089"/>
    </source>
</evidence>
<dbReference type="EnsemblMetazoa" id="XM_030973722">
    <property type="protein sequence ID" value="XP_030829582"/>
    <property type="gene ID" value="LOC115918178"/>
</dbReference>
<evidence type="ECO:0000256" key="1">
    <source>
        <dbReference type="ARBA" id="ARBA00022723"/>
    </source>
</evidence>
<dbReference type="Pfam" id="PF00097">
    <property type="entry name" value="zf-C3HC4"/>
    <property type="match status" value="1"/>
</dbReference>
<dbReference type="PANTHER" id="PTHR25462:SF229">
    <property type="entry name" value="TRANSCRIPTION INTERMEDIARY FACTOR 1-BETA"/>
    <property type="match status" value="1"/>
</dbReference>
<evidence type="ECO:0000313" key="7">
    <source>
        <dbReference type="EnsemblMetazoa" id="XP_030829582"/>
    </source>
</evidence>
<dbReference type="SMART" id="SM00336">
    <property type="entry name" value="BBOX"/>
    <property type="match status" value="1"/>
</dbReference>
<organism evidence="7 8">
    <name type="scientific">Strongylocentrotus purpuratus</name>
    <name type="common">Purple sea urchin</name>
    <dbReference type="NCBI Taxonomy" id="7668"/>
    <lineage>
        <taxon>Eukaryota</taxon>
        <taxon>Metazoa</taxon>
        <taxon>Echinodermata</taxon>
        <taxon>Eleutherozoa</taxon>
        <taxon>Echinozoa</taxon>
        <taxon>Echinoidea</taxon>
        <taxon>Euechinoidea</taxon>
        <taxon>Echinacea</taxon>
        <taxon>Camarodonta</taxon>
        <taxon>Echinidea</taxon>
        <taxon>Strongylocentrotidae</taxon>
        <taxon>Strongylocentrotus</taxon>
    </lineage>
</organism>
<dbReference type="InterPro" id="IPR000315">
    <property type="entry name" value="Znf_B-box"/>
</dbReference>
<evidence type="ECO:0000256" key="3">
    <source>
        <dbReference type="ARBA" id="ARBA00022833"/>
    </source>
</evidence>
<reference evidence="7" key="2">
    <citation type="submission" date="2021-01" db="UniProtKB">
        <authorList>
            <consortium name="EnsemblMetazoa"/>
        </authorList>
    </citation>
    <scope>IDENTIFICATION</scope>
</reference>
<dbReference type="InterPro" id="IPR001841">
    <property type="entry name" value="Znf_RING"/>
</dbReference>
<evidence type="ECO:0000256" key="4">
    <source>
        <dbReference type="PROSITE-ProRule" id="PRU00024"/>
    </source>
</evidence>
<dbReference type="GO" id="GO:0008270">
    <property type="term" value="F:zinc ion binding"/>
    <property type="evidence" value="ECO:0007669"/>
    <property type="project" value="UniProtKB-KW"/>
</dbReference>
<dbReference type="AlphaFoldDB" id="A0A7M7STA7"/>
<dbReference type="Proteomes" id="UP000007110">
    <property type="component" value="Unassembled WGS sequence"/>
</dbReference>
<name>A0A7M7STA7_STRPU</name>
<evidence type="ECO:0000313" key="8">
    <source>
        <dbReference type="Proteomes" id="UP000007110"/>
    </source>
</evidence>
<dbReference type="OrthoDB" id="342730at2759"/>
<dbReference type="PROSITE" id="PS00518">
    <property type="entry name" value="ZF_RING_1"/>
    <property type="match status" value="1"/>
</dbReference>
<evidence type="ECO:0000259" key="6">
    <source>
        <dbReference type="PROSITE" id="PS50119"/>
    </source>
</evidence>
<dbReference type="Gene3D" id="3.30.160.60">
    <property type="entry name" value="Classic Zinc Finger"/>
    <property type="match status" value="1"/>
</dbReference>
<dbReference type="CDD" id="cd19756">
    <property type="entry name" value="Bbox2"/>
    <property type="match status" value="1"/>
</dbReference>
<dbReference type="GO" id="GO:0061630">
    <property type="term" value="F:ubiquitin protein ligase activity"/>
    <property type="evidence" value="ECO:0000318"/>
    <property type="project" value="GO_Central"/>
</dbReference>
<keyword evidence="8" id="KW-1185">Reference proteome</keyword>
<feature type="domain" description="RING-type" evidence="5">
    <location>
        <begin position="15"/>
        <end position="68"/>
    </location>
</feature>
<dbReference type="SUPFAM" id="SSF57850">
    <property type="entry name" value="RING/U-box"/>
    <property type="match status" value="1"/>
</dbReference>
<dbReference type="KEGG" id="spu:115918178"/>
<dbReference type="SMART" id="SM00184">
    <property type="entry name" value="RING"/>
    <property type="match status" value="1"/>
</dbReference>
<dbReference type="InterPro" id="IPR013083">
    <property type="entry name" value="Znf_RING/FYVE/PHD"/>
</dbReference>
<dbReference type="InterPro" id="IPR047153">
    <property type="entry name" value="TRIM45/56/19-like"/>
</dbReference>
<dbReference type="PROSITE" id="PS50119">
    <property type="entry name" value="ZF_BBOX"/>
    <property type="match status" value="1"/>
</dbReference>
<evidence type="ECO:0000256" key="2">
    <source>
        <dbReference type="ARBA" id="ARBA00022771"/>
    </source>
</evidence>
<dbReference type="SUPFAM" id="SSF57845">
    <property type="entry name" value="B-box zinc-binding domain"/>
    <property type="match status" value="1"/>
</dbReference>
<protein>
    <submittedName>
        <fullName evidence="7">Uncharacterized protein</fullName>
    </submittedName>
</protein>
<dbReference type="OMA" id="WGQVPER"/>
<accession>A0A7M7STA7</accession>
<sequence length="600" mass="67408">MAESIVGAISGHLDCAICYRRFENAKCLNCLHTFCESCINSVIDTAVGSDSDSDDDFIENHVRCPVCREETNYDQGKAETLRPNLLANKLIEELKRHEDSESTKELCKEHGAEKKFFCEKCGVLICSECALCTHGKHTFLIKNVEDASKAKVDGMVKLMSKATMWMASHQEFFMDYTKKKVEGNKRLDDISEAIQTSSSKCLKLLTDMINRKKENLMTKVESNRSDLNEAVDNILGPVVEAISEVSDEIECAEELLDSSDPKEVVLQYRDWAKRLLRGIDQQIPSDMDARRQCTRVGSLKFFESKAPVLDVPQLGVLWGQVPERKDQDTEMPLLQRPTQRLLLTLRVQVCGRIKLMTPYTNGSILVRYRDGHMEVLSPDGSCFRIRGRSTNISARDMAALSDGRFVTLTKRNTVKIYGKGGESQQVEFATREDDDESADAIATDIHDNVLLLYSGVARVVRFSSDGGEPMDVIPINCVEFNVVLRMRSTTRGKIVIVQNDGFLIACSDEGGMYRKIPIRETDKVSCDQEGNMWMISHQDIQGTKRAFLEVYGENGDRIVDTYLPNDSAAPEFEPWGIAASTNCFAAVLSPNEVGWFIREM</sequence>
<keyword evidence="2 4" id="KW-0863">Zinc-finger</keyword>
<dbReference type="PANTHER" id="PTHR25462">
    <property type="entry name" value="BONUS, ISOFORM C-RELATED"/>
    <property type="match status" value="1"/>
</dbReference>
<keyword evidence="3" id="KW-0862">Zinc</keyword>
<dbReference type="RefSeq" id="XP_030829582.1">
    <property type="nucleotide sequence ID" value="XM_030973722.1"/>
</dbReference>
<dbReference type="InParanoid" id="A0A7M7STA7"/>
<dbReference type="Pfam" id="PF00643">
    <property type="entry name" value="zf-B_box"/>
    <property type="match status" value="1"/>
</dbReference>
<reference evidence="8" key="1">
    <citation type="submission" date="2015-02" db="EMBL/GenBank/DDBJ databases">
        <title>Genome sequencing for Strongylocentrotus purpuratus.</title>
        <authorList>
            <person name="Murali S."/>
            <person name="Liu Y."/>
            <person name="Vee V."/>
            <person name="English A."/>
            <person name="Wang M."/>
            <person name="Skinner E."/>
            <person name="Han Y."/>
            <person name="Muzny D.M."/>
            <person name="Worley K.C."/>
            <person name="Gibbs R.A."/>
        </authorList>
    </citation>
    <scope>NUCLEOTIDE SEQUENCE</scope>
</reference>
<dbReference type="SUPFAM" id="SSF101898">
    <property type="entry name" value="NHL repeat"/>
    <property type="match status" value="1"/>
</dbReference>
<dbReference type="GeneID" id="115918178"/>